<dbReference type="GO" id="GO:0043022">
    <property type="term" value="F:ribosome binding"/>
    <property type="evidence" value="ECO:0007669"/>
    <property type="project" value="TreeGrafter"/>
</dbReference>
<feature type="compositionally biased region" description="Low complexity" evidence="13">
    <location>
        <begin position="494"/>
        <end position="519"/>
    </location>
</feature>
<evidence type="ECO:0000256" key="6">
    <source>
        <dbReference type="ARBA" id="ARBA00022553"/>
    </source>
</evidence>
<feature type="region of interest" description="Disordered" evidence="13">
    <location>
        <begin position="547"/>
        <end position="570"/>
    </location>
</feature>
<dbReference type="GO" id="GO:0072344">
    <property type="term" value="P:rescue of stalled ribosome"/>
    <property type="evidence" value="ECO:0007669"/>
    <property type="project" value="InterPro"/>
</dbReference>
<feature type="region of interest" description="Disordered" evidence="13">
    <location>
        <begin position="468"/>
        <end position="527"/>
    </location>
</feature>
<dbReference type="AlphaFoldDB" id="A0A9W4TZU2"/>
<dbReference type="GO" id="GO:0016567">
    <property type="term" value="P:protein ubiquitination"/>
    <property type="evidence" value="ECO:0007669"/>
    <property type="project" value="TreeGrafter"/>
</dbReference>
<dbReference type="InterPro" id="IPR001841">
    <property type="entry name" value="Znf_RING"/>
</dbReference>
<dbReference type="InterPro" id="IPR056437">
    <property type="entry name" value="Znf-C2H2_ZNF598/HEL2"/>
</dbReference>
<evidence type="ECO:0000256" key="8">
    <source>
        <dbReference type="ARBA" id="ARBA00022723"/>
    </source>
</evidence>
<feature type="compositionally biased region" description="Polar residues" evidence="13">
    <location>
        <begin position="547"/>
        <end position="569"/>
    </location>
</feature>
<evidence type="ECO:0000256" key="7">
    <source>
        <dbReference type="ARBA" id="ARBA00022679"/>
    </source>
</evidence>
<feature type="compositionally biased region" description="Basic residues" evidence="13">
    <location>
        <begin position="7"/>
        <end position="19"/>
    </location>
</feature>
<proteinExistence type="inferred from homology"/>
<evidence type="ECO:0000256" key="11">
    <source>
        <dbReference type="ARBA" id="ARBA00035113"/>
    </source>
</evidence>
<evidence type="ECO:0000313" key="15">
    <source>
        <dbReference type="EMBL" id="CAI5760677.1"/>
    </source>
</evidence>
<comment type="catalytic activity">
    <reaction evidence="1">
        <text>S-ubiquitinyl-[E2 ubiquitin-conjugating enzyme]-L-cysteine + [acceptor protein]-L-lysine = [E2 ubiquitin-conjugating enzyme]-L-cysteine + N(6)-ubiquitinyl-[acceptor protein]-L-lysine.</text>
        <dbReference type="EC" id="2.3.2.27"/>
    </reaction>
</comment>
<keyword evidence="10" id="KW-0862">Zinc</keyword>
<dbReference type="EMBL" id="CANTUO010000007">
    <property type="protein sequence ID" value="CAI5760677.1"/>
    <property type="molecule type" value="Genomic_DNA"/>
</dbReference>
<dbReference type="GO" id="GO:0008270">
    <property type="term" value="F:zinc ion binding"/>
    <property type="evidence" value="ECO:0007669"/>
    <property type="project" value="UniProtKB-KW"/>
</dbReference>
<feature type="compositionally biased region" description="Pro residues" evidence="13">
    <location>
        <begin position="477"/>
        <end position="487"/>
    </location>
</feature>
<evidence type="ECO:0000256" key="1">
    <source>
        <dbReference type="ARBA" id="ARBA00000900"/>
    </source>
</evidence>
<dbReference type="Pfam" id="PF23202">
    <property type="entry name" value="PAH_ZNF598"/>
    <property type="match status" value="1"/>
</dbReference>
<dbReference type="InterPro" id="IPR044288">
    <property type="entry name" value="ZNF598/HEL2"/>
</dbReference>
<dbReference type="SUPFAM" id="SSF57850">
    <property type="entry name" value="RING/U-box"/>
    <property type="match status" value="1"/>
</dbReference>
<keyword evidence="16" id="KW-1185">Reference proteome</keyword>
<dbReference type="OrthoDB" id="3838338at2759"/>
<reference evidence="15" key="1">
    <citation type="submission" date="2022-12" db="EMBL/GenBank/DDBJ databases">
        <authorList>
            <person name="Brejova B."/>
        </authorList>
    </citation>
    <scope>NUCLEOTIDE SEQUENCE</scope>
</reference>
<evidence type="ECO:0000256" key="2">
    <source>
        <dbReference type="ARBA" id="ARBA00004496"/>
    </source>
</evidence>
<evidence type="ECO:0000256" key="9">
    <source>
        <dbReference type="ARBA" id="ARBA00022771"/>
    </source>
</evidence>
<comment type="caution">
    <text evidence="15">The sequence shown here is derived from an EMBL/GenBank/DDBJ whole genome shotgun (WGS) entry which is preliminary data.</text>
</comment>
<keyword evidence="7" id="KW-0808">Transferase</keyword>
<evidence type="ECO:0000256" key="12">
    <source>
        <dbReference type="PROSITE-ProRule" id="PRU00175"/>
    </source>
</evidence>
<keyword evidence="6" id="KW-0597">Phosphoprotein</keyword>
<comment type="subcellular location">
    <subcellularLocation>
        <location evidence="2">Cytoplasm</location>
    </subcellularLocation>
</comment>
<dbReference type="InterPro" id="IPR057634">
    <property type="entry name" value="PAH_ZNF598/HEL2"/>
</dbReference>
<evidence type="ECO:0000256" key="5">
    <source>
        <dbReference type="ARBA" id="ARBA00022490"/>
    </source>
</evidence>
<dbReference type="SMART" id="SM00355">
    <property type="entry name" value="ZnF_C2H2"/>
    <property type="match status" value="4"/>
</dbReference>
<gene>
    <name evidence="15" type="ORF">CANVERA_P5185</name>
</gene>
<accession>A0A9W4TZU2</accession>
<evidence type="ECO:0000256" key="3">
    <source>
        <dbReference type="ARBA" id="ARBA00004906"/>
    </source>
</evidence>
<dbReference type="InterPro" id="IPR041888">
    <property type="entry name" value="RING-HC_ZNF598/HEL2"/>
</dbReference>
<dbReference type="GO" id="GO:0061630">
    <property type="term" value="F:ubiquitin protein ligase activity"/>
    <property type="evidence" value="ECO:0007669"/>
    <property type="project" value="UniProtKB-EC"/>
</dbReference>
<dbReference type="Pfam" id="PF23230">
    <property type="entry name" value="zf-C2H2_13"/>
    <property type="match status" value="1"/>
</dbReference>
<sequence length="596" mass="69204">MTEIANKRSRVVRGNGKNKKQQDNFNHEGSEECVICAEQLIYAALTNCNHKTCHKCTFRQRALYEKDICLICRSENESIIITNELNKEYDFFKASGTVTFNEKYKIGFTQDYILNDTLALLDNKCIICSETFPNFKALQDHVKEAHGKYFCLICFKNKKVFISELELFNYKQLIKHQTQGDSLGFKGHPECKYCYNKRFYSEDELNIHIRDKHERCHICKNKDNYYKNYDSLYLHFSRDHYVCTYPECVEKRFVVFGEDIDLTAHLLKEHHRMEKKIQLNTFNQNYKHEEEEDSPEVKKLRFEERAKHYLNYNQDKINQFNKINDKYKFKKINNNELFSKYQELFENQSSEELNILLMEFSDLFPKNSELQNQLKLIITTTTEDDNDKESFPVLGGASPTIFNQSWVHSSANNSTSSIDDKFPALVKPKKSKGVPQQPIKYTTIKKSIPQGKKKLNLMDMNVNYKPNYLDNVNNSKSPPPPPPPPIDSLPALGNSKSSSSLPLSNSSSMNSVVTNSSNKSVDDNKFPALQKKTKKVVIPRVNEVKIDTSSWGKPQNTNTSNENVNGSRSNEIEILDKRKLKLKKKQEKLLFSNGHI</sequence>
<organism evidence="15 16">
    <name type="scientific">Candida verbasci</name>
    <dbReference type="NCBI Taxonomy" id="1227364"/>
    <lineage>
        <taxon>Eukaryota</taxon>
        <taxon>Fungi</taxon>
        <taxon>Dikarya</taxon>
        <taxon>Ascomycota</taxon>
        <taxon>Saccharomycotina</taxon>
        <taxon>Pichiomycetes</taxon>
        <taxon>Debaryomycetaceae</taxon>
        <taxon>Candida/Lodderomyces clade</taxon>
        <taxon>Candida</taxon>
    </lineage>
</organism>
<dbReference type="PANTHER" id="PTHR22938:SF0">
    <property type="entry name" value="E3 UBIQUITIN-PROTEIN LIGASE ZNF598"/>
    <property type="match status" value="1"/>
</dbReference>
<protein>
    <recommendedName>
        <fullName evidence="4">RING-type E3 ubiquitin transferase</fullName>
        <ecNumber evidence="4">2.3.2.27</ecNumber>
    </recommendedName>
</protein>
<dbReference type="PROSITE" id="PS50089">
    <property type="entry name" value="ZF_RING_2"/>
    <property type="match status" value="1"/>
</dbReference>
<dbReference type="CDD" id="cd16615">
    <property type="entry name" value="RING-HC_ZNF598"/>
    <property type="match status" value="1"/>
</dbReference>
<keyword evidence="9 12" id="KW-0863">Zinc-finger</keyword>
<comment type="similarity">
    <text evidence="11">Belongs to the ZNF598/HEL2 family.</text>
</comment>
<feature type="region of interest" description="Disordered" evidence="13">
    <location>
        <begin position="1"/>
        <end position="24"/>
    </location>
</feature>
<comment type="pathway">
    <text evidence="3">Protein modification; protein ubiquitination.</text>
</comment>
<dbReference type="InterPro" id="IPR013087">
    <property type="entry name" value="Znf_C2H2_type"/>
</dbReference>
<keyword evidence="5" id="KW-0963">Cytoplasm</keyword>
<evidence type="ECO:0000256" key="10">
    <source>
        <dbReference type="ARBA" id="ARBA00022833"/>
    </source>
</evidence>
<evidence type="ECO:0000256" key="4">
    <source>
        <dbReference type="ARBA" id="ARBA00012483"/>
    </source>
</evidence>
<dbReference type="GO" id="GO:0005737">
    <property type="term" value="C:cytoplasm"/>
    <property type="evidence" value="ECO:0007669"/>
    <property type="project" value="UniProtKB-SubCell"/>
</dbReference>
<dbReference type="Gene3D" id="3.30.40.10">
    <property type="entry name" value="Zinc/RING finger domain, C3HC4 (zinc finger)"/>
    <property type="match status" value="1"/>
</dbReference>
<dbReference type="Pfam" id="PF25447">
    <property type="entry name" value="RING_ZNF598"/>
    <property type="match status" value="1"/>
</dbReference>
<evidence type="ECO:0000256" key="13">
    <source>
        <dbReference type="SAM" id="MobiDB-lite"/>
    </source>
</evidence>
<keyword evidence="8" id="KW-0479">Metal-binding</keyword>
<evidence type="ECO:0000313" key="16">
    <source>
        <dbReference type="Proteomes" id="UP001152885"/>
    </source>
</evidence>
<dbReference type="InterPro" id="IPR013083">
    <property type="entry name" value="Znf_RING/FYVE/PHD"/>
</dbReference>
<dbReference type="Proteomes" id="UP001152885">
    <property type="component" value="Unassembled WGS sequence"/>
</dbReference>
<evidence type="ECO:0000259" key="14">
    <source>
        <dbReference type="PROSITE" id="PS50089"/>
    </source>
</evidence>
<name>A0A9W4TZU2_9ASCO</name>
<dbReference type="PANTHER" id="PTHR22938">
    <property type="entry name" value="ZINC FINGER PROTEIN 598"/>
    <property type="match status" value="1"/>
</dbReference>
<dbReference type="EC" id="2.3.2.27" evidence="4"/>
<dbReference type="PROSITE" id="PS00028">
    <property type="entry name" value="ZINC_FINGER_C2H2_1"/>
    <property type="match status" value="1"/>
</dbReference>
<feature type="domain" description="RING-type" evidence="14">
    <location>
        <begin position="33"/>
        <end position="73"/>
    </location>
</feature>